<accession>A0ABT7ANT2</accession>
<sequence length="508" mass="58301">MIATLKSTTAQLEELKARVTEIYDINAAVSVLYWDQATYMPSGGAGARGRQIALLRQMAHQKLTDPQLGQLLADLETGQKNWDYHSSEASLIRITRRNYQRAIQVPGDFVAQFSAHRSRCYEAWAKAKEEDNFALVQPELEKTLDFTRQYASFFAGYDHIADPLIEEVDYGMTTATLRPLFAQLRQKLVPLVEAISSCPQPDVSCVQQGFDRQKQLQFTLNLLRQVGYDFNRGRQDESLHPFTTSFSIGDVRITTRVRENDLTEALFSTIHEMGHGFYEQGLDPSLEGTPLAEGTSSGVHESQSRLWENLVGRSPEFWQYFYPQLQKTFPDQLQDVALDRFYRAINRVERSLIRTDADEVTYNLHVMIRFDLELELLEGSLEVRDLPEAWNARYQSDLGVCPESDRLGVLQDVHWYTSTLGAMFQCYTLGNIMSAQIYQAALQDLPHLKDDIAQGHFAPLHQWLIDHIYQFGSVYTPLELMQKVTGSDLKIAPFVDYIEQKYRQLYNF</sequence>
<organism evidence="2 3">
    <name type="scientific">Roseofilum acuticapitatum BLCC-M154</name>
    <dbReference type="NCBI Taxonomy" id="3022444"/>
    <lineage>
        <taxon>Bacteria</taxon>
        <taxon>Bacillati</taxon>
        <taxon>Cyanobacteriota</taxon>
        <taxon>Cyanophyceae</taxon>
        <taxon>Desertifilales</taxon>
        <taxon>Desertifilaceae</taxon>
        <taxon>Roseofilum</taxon>
        <taxon>Roseofilum acuticapitatum</taxon>
    </lineage>
</organism>
<evidence type="ECO:0000256" key="1">
    <source>
        <dbReference type="PIRNR" id="PIRNR006615"/>
    </source>
</evidence>
<evidence type="ECO:0000313" key="3">
    <source>
        <dbReference type="Proteomes" id="UP001235303"/>
    </source>
</evidence>
<comment type="function">
    <text evidence="1">Broad specificity carboxypetidase that releases amino acids sequentially from the C-terminus, including neutral, aromatic, polar and basic residues.</text>
</comment>
<dbReference type="PRINTS" id="PR00998">
    <property type="entry name" value="CRBOXYPTASET"/>
</dbReference>
<keyword evidence="1" id="KW-0378">Hydrolase</keyword>
<dbReference type="SUPFAM" id="SSF55486">
    <property type="entry name" value="Metalloproteases ('zincins'), catalytic domain"/>
    <property type="match status" value="1"/>
</dbReference>
<dbReference type="PANTHER" id="PTHR34217:SF1">
    <property type="entry name" value="CARBOXYPEPTIDASE 1"/>
    <property type="match status" value="1"/>
</dbReference>
<keyword evidence="1" id="KW-0479">Metal-binding</keyword>
<gene>
    <name evidence="2" type="ORF">PMG71_03870</name>
</gene>
<keyword evidence="1" id="KW-0482">Metalloprotease</keyword>
<dbReference type="EC" id="3.4.17.19" evidence="1"/>
<dbReference type="Proteomes" id="UP001235303">
    <property type="component" value="Unassembled WGS sequence"/>
</dbReference>
<comment type="similarity">
    <text evidence="1">Belongs to the peptidase M32 family.</text>
</comment>
<evidence type="ECO:0000313" key="2">
    <source>
        <dbReference type="EMBL" id="MDJ1168558.1"/>
    </source>
</evidence>
<comment type="catalytic activity">
    <reaction evidence="1">
        <text>Release of a C-terminal amino acid with broad specificity, except for -Pro.</text>
        <dbReference type="EC" id="3.4.17.19"/>
    </reaction>
</comment>
<dbReference type="PIRSF" id="PIRSF006615">
    <property type="entry name" value="Zn_crbxpep_Taq"/>
    <property type="match status" value="1"/>
</dbReference>
<keyword evidence="1 2" id="KW-0121">Carboxypeptidase</keyword>
<name>A0ABT7ANT2_9CYAN</name>
<dbReference type="PROSITE" id="PS52034">
    <property type="entry name" value="PEPTIDASE_M32"/>
    <property type="match status" value="1"/>
</dbReference>
<comment type="caution">
    <text evidence="2">The sequence shown here is derived from an EMBL/GenBank/DDBJ whole genome shotgun (WGS) entry which is preliminary data.</text>
</comment>
<dbReference type="CDD" id="cd06460">
    <property type="entry name" value="M32_Taq"/>
    <property type="match status" value="1"/>
</dbReference>
<dbReference type="InterPro" id="IPR001333">
    <property type="entry name" value="Peptidase_M32_Taq"/>
</dbReference>
<keyword evidence="3" id="KW-1185">Reference proteome</keyword>
<dbReference type="PANTHER" id="PTHR34217">
    <property type="entry name" value="METAL-DEPENDENT CARBOXYPEPTIDASE"/>
    <property type="match status" value="1"/>
</dbReference>
<keyword evidence="1" id="KW-0645">Protease</keyword>
<protein>
    <recommendedName>
        <fullName evidence="1">Metal-dependent carboxypeptidase</fullName>
        <ecNumber evidence="1">3.4.17.19</ecNumber>
    </recommendedName>
</protein>
<dbReference type="EMBL" id="JAQOSP010000026">
    <property type="protein sequence ID" value="MDJ1168558.1"/>
    <property type="molecule type" value="Genomic_DNA"/>
</dbReference>
<reference evidence="2 3" key="1">
    <citation type="submission" date="2023-01" db="EMBL/GenBank/DDBJ databases">
        <title>Novel diversity within Roseofilum (Cyanobacteria; Desertifilaceae) from marine benthic mats with descriptions of four novel species.</title>
        <authorList>
            <person name="Wang Y."/>
            <person name="Berthold D.E."/>
            <person name="Hu J."/>
            <person name="Lefler F.W."/>
            <person name="Laughinghouse H.D. IV."/>
        </authorList>
    </citation>
    <scope>NUCLEOTIDE SEQUENCE [LARGE SCALE GENOMIC DNA]</scope>
    <source>
        <strain evidence="2 3">BLCC-M154</strain>
    </source>
</reference>
<proteinExistence type="inferred from homology"/>
<dbReference type="GO" id="GO:0004180">
    <property type="term" value="F:carboxypeptidase activity"/>
    <property type="evidence" value="ECO:0007669"/>
    <property type="project" value="UniProtKB-KW"/>
</dbReference>
<dbReference type="Pfam" id="PF02074">
    <property type="entry name" value="Peptidase_M32"/>
    <property type="match status" value="1"/>
</dbReference>
<dbReference type="Gene3D" id="1.10.1370.30">
    <property type="match status" value="1"/>
</dbReference>